<sequence>MQLVGGRAPINSKYAGQTYPLENLSPELQVKYPDSVSFTPQGFPDFSPYSVAEVQLDGLTGNYANDAALSNEAVGLDATPQGYVWHHVEDGETMQLIPQDIHNAVRHTGGAAVIRYGQ</sequence>
<name>A0ABS2K949_9GAMM</name>
<dbReference type="InterPro" id="IPR032869">
    <property type="entry name" value="WHH_dom_containing"/>
</dbReference>
<protein>
    <submittedName>
        <fullName evidence="1">HNH endonuclease</fullName>
    </submittedName>
</protein>
<comment type="caution">
    <text evidence="1">The sequence shown here is derived from an EMBL/GenBank/DDBJ whole genome shotgun (WGS) entry which is preliminary data.</text>
</comment>
<proteinExistence type="predicted"/>
<dbReference type="GO" id="GO:0004519">
    <property type="term" value="F:endonuclease activity"/>
    <property type="evidence" value="ECO:0007669"/>
    <property type="project" value="UniProtKB-KW"/>
</dbReference>
<keyword evidence="1" id="KW-0378">Hydrolase</keyword>
<accession>A0ABS2K949</accession>
<evidence type="ECO:0000313" key="1">
    <source>
        <dbReference type="EMBL" id="MBM7127747.1"/>
    </source>
</evidence>
<evidence type="ECO:0000313" key="2">
    <source>
        <dbReference type="Proteomes" id="UP001430149"/>
    </source>
</evidence>
<organism evidence="1 2">
    <name type="scientific">Dyella flava</name>
    <dbReference type="NCBI Taxonomy" id="1920170"/>
    <lineage>
        <taxon>Bacteria</taxon>
        <taxon>Pseudomonadati</taxon>
        <taxon>Pseudomonadota</taxon>
        <taxon>Gammaproteobacteria</taxon>
        <taxon>Lysobacterales</taxon>
        <taxon>Rhodanobacteraceae</taxon>
        <taxon>Dyella</taxon>
    </lineage>
</organism>
<gene>
    <name evidence="1" type="ORF">ISP19_20420</name>
</gene>
<reference evidence="1" key="1">
    <citation type="submission" date="2020-10" db="EMBL/GenBank/DDBJ databases">
        <title>Phylogeny of dyella-like bacteria.</title>
        <authorList>
            <person name="Fu J."/>
        </authorList>
    </citation>
    <scope>NUCLEOTIDE SEQUENCE</scope>
    <source>
        <strain evidence="1">DHOC52</strain>
    </source>
</reference>
<keyword evidence="2" id="KW-1185">Reference proteome</keyword>
<dbReference type="Pfam" id="PF14414">
    <property type="entry name" value="WHH"/>
    <property type="match status" value="1"/>
</dbReference>
<dbReference type="EMBL" id="JADIKE010000039">
    <property type="protein sequence ID" value="MBM7127747.1"/>
    <property type="molecule type" value="Genomic_DNA"/>
</dbReference>
<keyword evidence="1" id="KW-0255">Endonuclease</keyword>
<keyword evidence="1" id="KW-0540">Nuclease</keyword>
<dbReference type="Proteomes" id="UP001430149">
    <property type="component" value="Unassembled WGS sequence"/>
</dbReference>